<protein>
    <submittedName>
        <fullName evidence="3">DUF1611 domain-containing protein</fullName>
    </submittedName>
</protein>
<dbReference type="Proteomes" id="UP001172708">
    <property type="component" value="Unassembled WGS sequence"/>
</dbReference>
<dbReference type="InterPro" id="IPR011669">
    <property type="entry name" value="DgcN-like"/>
</dbReference>
<name>A0ABT8GGU3_9MICO</name>
<dbReference type="RefSeq" id="WP_301142107.1">
    <property type="nucleotide sequence ID" value="NZ_JAUHQA010000001.1"/>
</dbReference>
<evidence type="ECO:0000259" key="1">
    <source>
        <dbReference type="Pfam" id="PF07755"/>
    </source>
</evidence>
<proteinExistence type="predicted"/>
<accession>A0ABT8GGU3</accession>
<gene>
    <name evidence="3" type="ORF">QQX02_06950</name>
</gene>
<dbReference type="SUPFAM" id="SSF52540">
    <property type="entry name" value="P-loop containing nucleoside triphosphate hydrolases"/>
    <property type="match status" value="1"/>
</dbReference>
<dbReference type="InterPro" id="IPR035086">
    <property type="entry name" value="DgcN-like_C"/>
</dbReference>
<evidence type="ECO:0000259" key="2">
    <source>
        <dbReference type="Pfam" id="PF17396"/>
    </source>
</evidence>
<dbReference type="InterPro" id="IPR035402">
    <property type="entry name" value="DgcN-like_N"/>
</dbReference>
<comment type="caution">
    <text evidence="3">The sequence shown here is derived from an EMBL/GenBank/DDBJ whole genome shotgun (WGS) entry which is preliminary data.</text>
</comment>
<dbReference type="Pfam" id="PF17396">
    <property type="entry name" value="DUF1611_N"/>
    <property type="match status" value="1"/>
</dbReference>
<evidence type="ECO:0000313" key="4">
    <source>
        <dbReference type="Proteomes" id="UP001172708"/>
    </source>
</evidence>
<dbReference type="PIRSF" id="PIRSF026760">
    <property type="entry name" value="UCP026760"/>
    <property type="match status" value="1"/>
</dbReference>
<feature type="domain" description="D-glutamate N-acetyltransferase-like N-terminal" evidence="2">
    <location>
        <begin position="60"/>
        <end position="171"/>
    </location>
</feature>
<dbReference type="Pfam" id="PF07755">
    <property type="entry name" value="DUF1611"/>
    <property type="match status" value="1"/>
</dbReference>
<feature type="domain" description="D-glutamate N-acetyltransferase-like C-terminal" evidence="1">
    <location>
        <begin position="179"/>
        <end position="375"/>
    </location>
</feature>
<dbReference type="InterPro" id="IPR027417">
    <property type="entry name" value="P-loop_NTPase"/>
</dbReference>
<dbReference type="Gene3D" id="3.40.50.300">
    <property type="entry name" value="P-loop containing nucleotide triphosphate hydrolases"/>
    <property type="match status" value="1"/>
</dbReference>
<dbReference type="Gene3D" id="3.40.50.720">
    <property type="entry name" value="NAD(P)-binding Rossmann-like Domain"/>
    <property type="match status" value="1"/>
</dbReference>
<keyword evidence="4" id="KW-1185">Reference proteome</keyword>
<dbReference type="PANTHER" id="PTHR40690">
    <property type="entry name" value="GLL3100 PROTEIN"/>
    <property type="match status" value="1"/>
</dbReference>
<dbReference type="EMBL" id="JAUHQA010000001">
    <property type="protein sequence ID" value="MDN4480658.1"/>
    <property type="molecule type" value="Genomic_DNA"/>
</dbReference>
<reference evidence="3" key="1">
    <citation type="submission" date="2023-06" db="EMBL/GenBank/DDBJ databases">
        <title>Egi l300058.</title>
        <authorList>
            <person name="Gao L."/>
            <person name="Fang B.-Z."/>
            <person name="Li W.-J."/>
        </authorList>
    </citation>
    <scope>NUCLEOTIDE SEQUENCE</scope>
    <source>
        <strain evidence="3">EGI L300058</strain>
    </source>
</reference>
<organism evidence="3 4">
    <name type="scientific">Demequina muriae</name>
    <dbReference type="NCBI Taxonomy" id="3051664"/>
    <lineage>
        <taxon>Bacteria</taxon>
        <taxon>Bacillati</taxon>
        <taxon>Actinomycetota</taxon>
        <taxon>Actinomycetes</taxon>
        <taxon>Micrococcales</taxon>
        <taxon>Demequinaceae</taxon>
        <taxon>Demequina</taxon>
    </lineage>
</organism>
<sequence length="395" mass="40820">MRPVPPPVSALPAPTSADSRPTAVVYCEGNFARIDGKTANGLVRSSERYRIVAVIDSTIDGADAGLALGDVAAGIPVVDSLAAALAVATPGPLDSLESLAAPVPSPMPDVFIFGLAPLSGLMSPADRAAVIEAIGAGLDIVSGLHEFLEDDPEISAHARKAGVTLHDIRRPRPTRDLRMFDGAIDGVDCLRIAILGTDGAIGKRTTATLLTSALKAAGVHAVMVGTGQTGLMQGAKYGVALDAIPAQFGVGELEGAVVSAWEGERPQVIVVEGQGALSHPAYLSSTVVLRASRPQAVILQHAPGRTVLSDYPDVAMPQAADELALIELFGRTRVIGLAINHENMQHSEVAAAAALYEFELGIPAADPLWDGADRLADMVLQAYPALVPEGEKVAT</sequence>
<dbReference type="PANTHER" id="PTHR40690:SF1">
    <property type="entry name" value="DUF1611 DOMAIN-CONTAINING PROTEIN"/>
    <property type="match status" value="1"/>
</dbReference>
<evidence type="ECO:0000313" key="3">
    <source>
        <dbReference type="EMBL" id="MDN4480658.1"/>
    </source>
</evidence>